<comment type="caution">
    <text evidence="1">The sequence shown here is derived from an EMBL/GenBank/DDBJ whole genome shotgun (WGS) entry which is preliminary data.</text>
</comment>
<sequence length="374" mass="42811">MKKNYLQAITLFLIFTVFTSCSDKDDEYTPVSPVVVDLTQVPYPKLSDYKFFEGDLKDLNPSLNVIPYEPSSALFSDYAHKKRFVWMPTGVKATFDGDAKILNLPVGSVLIKNFYYDNVQPENVTKIIETRIMIHKDSGWIFADYVWNAEQTEAFLDLAGSYVPISWKDENNVIRNVNYRIPSEVQCIVCHKERVEIPGGEVTTYIPIGIKPQNLNFSYNYGSETKNQLTKWIEQGYLEDGFAFPTPENTAVDYNDTSKPLESRVRAYLDINCAHCHQQDRHCDYRPMRFAYSETGNANGHTNMGVCVPTADMQDFPAAYNSIIKPGNVDRSMLYYRINTTDETYRMPLHGRTLIHEEGVALIEEWINSLTSCP</sequence>
<organism evidence="1 2">
    <name type="scientific">Flavobacterium rivulicola</name>
    <dbReference type="NCBI Taxonomy" id="2732161"/>
    <lineage>
        <taxon>Bacteria</taxon>
        <taxon>Pseudomonadati</taxon>
        <taxon>Bacteroidota</taxon>
        <taxon>Flavobacteriia</taxon>
        <taxon>Flavobacteriales</taxon>
        <taxon>Flavobacteriaceae</taxon>
        <taxon>Flavobacterium</taxon>
    </lineage>
</organism>
<reference evidence="1 2" key="1">
    <citation type="submission" date="2020-05" db="EMBL/GenBank/DDBJ databases">
        <title>Draft genome of Flavobacterium sp. IMCC34852.</title>
        <authorList>
            <person name="Song J."/>
            <person name="Cho J.-C."/>
        </authorList>
    </citation>
    <scope>NUCLEOTIDE SEQUENCE [LARGE SCALE GENOMIC DNA]</scope>
    <source>
        <strain evidence="1 2">IMCC34852</strain>
    </source>
</reference>
<proteinExistence type="predicted"/>
<dbReference type="Proteomes" id="UP000536509">
    <property type="component" value="Unassembled WGS sequence"/>
</dbReference>
<evidence type="ECO:0000313" key="1">
    <source>
        <dbReference type="EMBL" id="NNT71798.1"/>
    </source>
</evidence>
<evidence type="ECO:0000313" key="2">
    <source>
        <dbReference type="Proteomes" id="UP000536509"/>
    </source>
</evidence>
<dbReference type="EMBL" id="JABEVX010000002">
    <property type="protein sequence ID" value="NNT71798.1"/>
    <property type="molecule type" value="Genomic_DNA"/>
</dbReference>
<dbReference type="RefSeq" id="WP_171221977.1">
    <property type="nucleotide sequence ID" value="NZ_CP121446.1"/>
</dbReference>
<gene>
    <name evidence="1" type="ORF">HKT18_06165</name>
</gene>
<accession>A0A7Y3R8E5</accession>
<dbReference type="PROSITE" id="PS51257">
    <property type="entry name" value="PROKAR_LIPOPROTEIN"/>
    <property type="match status" value="1"/>
</dbReference>
<name>A0A7Y3R8E5_9FLAO</name>
<keyword evidence="2" id="KW-1185">Reference proteome</keyword>
<protein>
    <submittedName>
        <fullName evidence="1">Uncharacterized protein</fullName>
    </submittedName>
</protein>
<dbReference type="AlphaFoldDB" id="A0A7Y3R8E5"/>